<feature type="binding site" evidence="1">
    <location>
        <position position="401"/>
    </location>
    <ligand>
        <name>Mn(2+)</name>
        <dbReference type="ChEBI" id="CHEBI:29035"/>
        <label>2</label>
    </ligand>
</feature>
<dbReference type="RefSeq" id="WP_097008742.1">
    <property type="nucleotide sequence ID" value="NZ_OBEJ01000002.1"/>
</dbReference>
<dbReference type="InterPro" id="IPR052030">
    <property type="entry name" value="Peptidase_M20/M20A_hydrolases"/>
</dbReference>
<dbReference type="Pfam" id="PF07687">
    <property type="entry name" value="M20_dimer"/>
    <property type="match status" value="1"/>
</dbReference>
<protein>
    <submittedName>
        <fullName evidence="3">Aminobenzoyl-glutamate utilization protein A</fullName>
    </submittedName>
</protein>
<dbReference type="PANTHER" id="PTHR30575:SF3">
    <property type="entry name" value="PEPTIDASE M20 DIMERISATION DOMAIN-CONTAINING PROTEIN"/>
    <property type="match status" value="1"/>
</dbReference>
<dbReference type="InterPro" id="IPR002933">
    <property type="entry name" value="Peptidase_M20"/>
</dbReference>
<keyword evidence="1" id="KW-0479">Metal-binding</keyword>
<dbReference type="SUPFAM" id="SSF53187">
    <property type="entry name" value="Zn-dependent exopeptidases"/>
    <property type="match status" value="1"/>
</dbReference>
<dbReference type="Gene3D" id="3.40.630.10">
    <property type="entry name" value="Zn peptidases"/>
    <property type="match status" value="1"/>
</dbReference>
<dbReference type="GO" id="GO:0016805">
    <property type="term" value="F:dipeptidase activity"/>
    <property type="evidence" value="ECO:0007669"/>
    <property type="project" value="TreeGrafter"/>
</dbReference>
<dbReference type="Proteomes" id="UP000219453">
    <property type="component" value="Unassembled WGS sequence"/>
</dbReference>
<dbReference type="GO" id="GO:0005737">
    <property type="term" value="C:cytoplasm"/>
    <property type="evidence" value="ECO:0007669"/>
    <property type="project" value="TreeGrafter"/>
</dbReference>
<dbReference type="SUPFAM" id="SSF55031">
    <property type="entry name" value="Bacterial exopeptidase dimerisation domain"/>
    <property type="match status" value="1"/>
</dbReference>
<evidence type="ECO:0000313" key="3">
    <source>
        <dbReference type="EMBL" id="SNZ12565.1"/>
    </source>
</evidence>
<dbReference type="GO" id="GO:0046657">
    <property type="term" value="P:folic acid catabolic process"/>
    <property type="evidence" value="ECO:0007669"/>
    <property type="project" value="TreeGrafter"/>
</dbReference>
<accession>A0A285NSY0</accession>
<organism evidence="3 4">
    <name type="scientific">Natronoarchaeum philippinense</name>
    <dbReference type="NCBI Taxonomy" id="558529"/>
    <lineage>
        <taxon>Archaea</taxon>
        <taxon>Methanobacteriati</taxon>
        <taxon>Methanobacteriota</taxon>
        <taxon>Stenosarchaea group</taxon>
        <taxon>Halobacteria</taxon>
        <taxon>Halobacteriales</taxon>
        <taxon>Natronoarchaeaceae</taxon>
    </lineage>
</organism>
<evidence type="ECO:0000259" key="2">
    <source>
        <dbReference type="Pfam" id="PF07687"/>
    </source>
</evidence>
<name>A0A285NSY0_NATPI</name>
<feature type="binding site" evidence="1">
    <location>
        <position position="147"/>
    </location>
    <ligand>
        <name>Mn(2+)</name>
        <dbReference type="ChEBI" id="CHEBI:29035"/>
        <label>2</label>
    </ligand>
</feature>
<dbReference type="PANTHER" id="PTHR30575">
    <property type="entry name" value="PEPTIDASE M20"/>
    <property type="match status" value="1"/>
</dbReference>
<dbReference type="InterPro" id="IPR017439">
    <property type="entry name" value="Amidohydrolase"/>
</dbReference>
<feature type="binding site" evidence="1">
    <location>
        <position position="181"/>
    </location>
    <ligand>
        <name>Mn(2+)</name>
        <dbReference type="ChEBI" id="CHEBI:29035"/>
        <label>2</label>
    </ligand>
</feature>
<dbReference type="OrthoDB" id="247417at2157"/>
<feature type="binding site" evidence="1">
    <location>
        <position position="149"/>
    </location>
    <ligand>
        <name>Mn(2+)</name>
        <dbReference type="ChEBI" id="CHEBI:29035"/>
        <label>2</label>
    </ligand>
</feature>
<dbReference type="GO" id="GO:0046872">
    <property type="term" value="F:metal ion binding"/>
    <property type="evidence" value="ECO:0007669"/>
    <property type="project" value="UniProtKB-KW"/>
</dbReference>
<dbReference type="AlphaFoldDB" id="A0A285NSY0"/>
<proteinExistence type="predicted"/>
<dbReference type="NCBIfam" id="TIGR01891">
    <property type="entry name" value="amidohydrolases"/>
    <property type="match status" value="1"/>
</dbReference>
<evidence type="ECO:0000313" key="4">
    <source>
        <dbReference type="Proteomes" id="UP000219453"/>
    </source>
</evidence>
<dbReference type="InterPro" id="IPR036264">
    <property type="entry name" value="Bact_exopeptidase_dim_dom"/>
</dbReference>
<feature type="binding site" evidence="1">
    <location>
        <position position="205"/>
    </location>
    <ligand>
        <name>Mn(2+)</name>
        <dbReference type="ChEBI" id="CHEBI:29035"/>
        <label>2</label>
    </ligand>
</feature>
<feature type="domain" description="Peptidase M20 dimerisation" evidence="2">
    <location>
        <begin position="229"/>
        <end position="321"/>
    </location>
</feature>
<dbReference type="GO" id="GO:0071713">
    <property type="term" value="F:para-aminobenzoyl-glutamate hydrolase activity"/>
    <property type="evidence" value="ECO:0007669"/>
    <property type="project" value="TreeGrafter"/>
</dbReference>
<sequence>MSTLSERDRLVELRRDLHRRPEPAWCEFYTTARIVEEIERIGVDDLYVGPDAIDADSRSAVPDDAELERWHAQAEAALAEREGSDPSILDQLRGGTTGAVAVLERGEGPTIGLRVDIDALPREEADGADHHPAAEGFRSIHDAMHACGHDAHATIGLGVLERIADSDFSGTFKLFFQPAEEVIGGGKAMANSGHLDDVDYLLAMHIGLDHPTGEIVAGIDDFLAVSHLTAEFRGESAHAGANPERGRNANQALAAAVQNLYAIPRHADGGTRVNAGRIEGGSASNIIAERATIEGEVRGETSELRDYVIAEAERVIENAAGMYDCESELHVGPSAPSAESDQALVDAVAAVAPGVAGVEQVVERAPLGGSEDATYLMREVQENGGLAAYVGVGTDHPGGHHTATFDVDEESLQIGVDVLADAVERIAET</sequence>
<dbReference type="PIRSF" id="PIRSF005962">
    <property type="entry name" value="Pept_M20D_amidohydro"/>
    <property type="match status" value="1"/>
</dbReference>
<dbReference type="InterPro" id="IPR011650">
    <property type="entry name" value="Peptidase_M20_dimer"/>
</dbReference>
<gene>
    <name evidence="3" type="ORF">SAMN06269185_1809</name>
</gene>
<dbReference type="Pfam" id="PF01546">
    <property type="entry name" value="Peptidase_M20"/>
    <property type="match status" value="1"/>
</dbReference>
<comment type="cofactor">
    <cofactor evidence="1">
        <name>Mn(2+)</name>
        <dbReference type="ChEBI" id="CHEBI:29035"/>
    </cofactor>
    <text evidence="1">The Mn(2+) ion enhances activity.</text>
</comment>
<reference evidence="3 4" key="1">
    <citation type="submission" date="2017-09" db="EMBL/GenBank/DDBJ databases">
        <authorList>
            <person name="Ehlers B."/>
            <person name="Leendertz F.H."/>
        </authorList>
    </citation>
    <scope>NUCLEOTIDE SEQUENCE [LARGE SCALE GENOMIC DNA]</scope>
    <source>
        <strain evidence="3 4">DSM 27208</strain>
    </source>
</reference>
<dbReference type="EMBL" id="OBEJ01000002">
    <property type="protein sequence ID" value="SNZ12565.1"/>
    <property type="molecule type" value="Genomic_DNA"/>
</dbReference>
<keyword evidence="4" id="KW-1185">Reference proteome</keyword>
<keyword evidence="1" id="KW-0464">Manganese</keyword>
<evidence type="ECO:0000256" key="1">
    <source>
        <dbReference type="PIRSR" id="PIRSR005962-1"/>
    </source>
</evidence>